<gene>
    <name evidence="1" type="ORF">H4P12_07270</name>
</gene>
<dbReference type="InterPro" id="IPR025255">
    <property type="entry name" value="DUF4202"/>
</dbReference>
<reference evidence="1" key="1">
    <citation type="submission" date="2020-08" db="EMBL/GenBank/DDBJ databases">
        <title>Paracoccus amoyensis sp. nov., isolated from the surface seawater at coast of Xiamen, Fujian.</title>
        <authorList>
            <person name="Lyu L."/>
        </authorList>
    </citation>
    <scope>NUCLEOTIDE SEQUENCE</scope>
    <source>
        <strain evidence="1">11-3</strain>
    </source>
</reference>
<dbReference type="PANTHER" id="PTHR41729:SF1">
    <property type="entry name" value="GLUTAMYL-TRNA SYNTHETASE"/>
    <property type="match status" value="1"/>
</dbReference>
<dbReference type="EMBL" id="JACOQL010000002">
    <property type="protein sequence ID" value="MBC9246514.1"/>
    <property type="molecule type" value="Genomic_DNA"/>
</dbReference>
<dbReference type="Proteomes" id="UP000608594">
    <property type="component" value="Unassembled WGS sequence"/>
</dbReference>
<dbReference type="RefSeq" id="WP_187792994.1">
    <property type="nucleotide sequence ID" value="NZ_JACOQL010000002.1"/>
</dbReference>
<protein>
    <submittedName>
        <fullName evidence="1">DUF4202 domain-containing protein</fullName>
    </submittedName>
</protein>
<sequence>MTAKLDDVFSAIDQANAQDPTSQDGQPAALLYGQRMTQEQERLFPDASDVLRIASRGQHIERWKLRRDAYPMDRAGYLQWRVEQGRRHAERIAGIMADAGYGTAEIDEARRMLTKQGIKRDPEVQALEDIICFVFIRWYLGDFMAEQPDEKMPRIIEKTARKMSVEGRARVLEEFPMPEAFAQYFRD</sequence>
<dbReference type="Pfam" id="PF13875">
    <property type="entry name" value="DUF4202"/>
    <property type="match status" value="1"/>
</dbReference>
<evidence type="ECO:0000313" key="2">
    <source>
        <dbReference type="Proteomes" id="UP000608594"/>
    </source>
</evidence>
<proteinExistence type="predicted"/>
<name>A0A926GFQ4_9RHOB</name>
<dbReference type="PANTHER" id="PTHR41729">
    <property type="entry name" value="GLUTAMYL-TRNA SYNTHETASE"/>
    <property type="match status" value="1"/>
</dbReference>
<dbReference type="AlphaFoldDB" id="A0A926GFQ4"/>
<comment type="caution">
    <text evidence="1">The sequence shown here is derived from an EMBL/GenBank/DDBJ whole genome shotgun (WGS) entry which is preliminary data.</text>
</comment>
<evidence type="ECO:0000313" key="1">
    <source>
        <dbReference type="EMBL" id="MBC9246514.1"/>
    </source>
</evidence>
<keyword evidence="2" id="KW-1185">Reference proteome</keyword>
<accession>A0A926GFQ4</accession>
<organism evidence="1 2">
    <name type="scientific">Paracoccus amoyensis</name>
    <dbReference type="NCBI Taxonomy" id="2760093"/>
    <lineage>
        <taxon>Bacteria</taxon>
        <taxon>Pseudomonadati</taxon>
        <taxon>Pseudomonadota</taxon>
        <taxon>Alphaproteobacteria</taxon>
        <taxon>Rhodobacterales</taxon>
        <taxon>Paracoccaceae</taxon>
        <taxon>Paracoccus</taxon>
    </lineage>
</organism>